<evidence type="ECO:0000256" key="4">
    <source>
        <dbReference type="ARBA" id="ARBA00023157"/>
    </source>
</evidence>
<dbReference type="GO" id="GO:0016491">
    <property type="term" value="F:oxidoreductase activity"/>
    <property type="evidence" value="ECO:0007669"/>
    <property type="project" value="InterPro"/>
</dbReference>
<protein>
    <submittedName>
        <fullName evidence="9">TlpA family protein disulfide reductase</fullName>
    </submittedName>
</protein>
<dbReference type="Pfam" id="PF00578">
    <property type="entry name" value="AhpC-TSA"/>
    <property type="match status" value="1"/>
</dbReference>
<dbReference type="Proteomes" id="UP000578686">
    <property type="component" value="Unassembled WGS sequence"/>
</dbReference>
<evidence type="ECO:0000313" key="10">
    <source>
        <dbReference type="Proteomes" id="UP000578686"/>
    </source>
</evidence>
<keyword evidence="2" id="KW-0201">Cytochrome c-type biogenesis</keyword>
<dbReference type="Gene3D" id="3.40.30.10">
    <property type="entry name" value="Glutaredoxin"/>
    <property type="match status" value="1"/>
</dbReference>
<evidence type="ECO:0000259" key="8">
    <source>
        <dbReference type="PROSITE" id="PS51352"/>
    </source>
</evidence>
<dbReference type="PANTHER" id="PTHR42852:SF6">
    <property type="entry name" value="THIOL:DISULFIDE INTERCHANGE PROTEIN DSBE"/>
    <property type="match status" value="1"/>
</dbReference>
<evidence type="ECO:0000256" key="6">
    <source>
        <dbReference type="SAM" id="MobiDB-lite"/>
    </source>
</evidence>
<evidence type="ECO:0000256" key="3">
    <source>
        <dbReference type="ARBA" id="ARBA00022968"/>
    </source>
</evidence>
<name>A0A7X6I171_9ACTN</name>
<keyword evidence="3" id="KW-0735">Signal-anchor</keyword>
<feature type="chain" id="PRO_5039532288" evidence="7">
    <location>
        <begin position="33"/>
        <end position="224"/>
    </location>
</feature>
<dbReference type="PROSITE" id="PS51352">
    <property type="entry name" value="THIOREDOXIN_2"/>
    <property type="match status" value="1"/>
</dbReference>
<feature type="region of interest" description="Disordered" evidence="6">
    <location>
        <begin position="205"/>
        <end position="224"/>
    </location>
</feature>
<gene>
    <name evidence="9" type="ORF">HCN56_21085</name>
</gene>
<feature type="domain" description="Thioredoxin" evidence="8">
    <location>
        <begin position="60"/>
        <end position="206"/>
    </location>
</feature>
<dbReference type="InterPro" id="IPR006311">
    <property type="entry name" value="TAT_signal"/>
</dbReference>
<evidence type="ECO:0000256" key="7">
    <source>
        <dbReference type="SAM" id="SignalP"/>
    </source>
</evidence>
<dbReference type="GO" id="GO:0030313">
    <property type="term" value="C:cell envelope"/>
    <property type="evidence" value="ECO:0007669"/>
    <property type="project" value="UniProtKB-SubCell"/>
</dbReference>
<feature type="signal peptide" evidence="7">
    <location>
        <begin position="1"/>
        <end position="32"/>
    </location>
</feature>
<keyword evidence="4" id="KW-1015">Disulfide bond</keyword>
<proteinExistence type="predicted"/>
<sequence length="224" mass="23193">MIQSDPSRGRDAYRRSALTAAALALCAVALTACGGGEGSGAEASSDGSAFVEGSGVITSVPVGDRLPAPELTGETTHDEPITLADYEGQVLVLNVWGSWCAPCRAEAPYLAAVSEDLADEGVQFVGINVRDHDPANAQAFDRRFGIEYPSFYDPKGRLILEFPANTLSPQGIPSTLVIDREGNIAARAVKALTEEELRGMIEPVLAEGDEAADGGGAGSAADDA</sequence>
<dbReference type="GO" id="GO:0017004">
    <property type="term" value="P:cytochrome complex assembly"/>
    <property type="evidence" value="ECO:0007669"/>
    <property type="project" value="UniProtKB-KW"/>
</dbReference>
<organism evidence="9 10">
    <name type="scientific">Streptomyces lonarensis</name>
    <dbReference type="NCBI Taxonomy" id="700599"/>
    <lineage>
        <taxon>Bacteria</taxon>
        <taxon>Bacillati</taxon>
        <taxon>Actinomycetota</taxon>
        <taxon>Actinomycetes</taxon>
        <taxon>Kitasatosporales</taxon>
        <taxon>Streptomycetaceae</taxon>
        <taxon>Streptomyces</taxon>
    </lineage>
</organism>
<keyword evidence="5" id="KW-0676">Redox-active center</keyword>
<dbReference type="InterPro" id="IPR013766">
    <property type="entry name" value="Thioredoxin_domain"/>
</dbReference>
<evidence type="ECO:0000256" key="2">
    <source>
        <dbReference type="ARBA" id="ARBA00022748"/>
    </source>
</evidence>
<dbReference type="GO" id="GO:0016209">
    <property type="term" value="F:antioxidant activity"/>
    <property type="evidence" value="ECO:0007669"/>
    <property type="project" value="InterPro"/>
</dbReference>
<evidence type="ECO:0000256" key="5">
    <source>
        <dbReference type="ARBA" id="ARBA00023284"/>
    </source>
</evidence>
<dbReference type="InterPro" id="IPR036249">
    <property type="entry name" value="Thioredoxin-like_sf"/>
</dbReference>
<reference evidence="9 10" key="1">
    <citation type="submission" date="2020-03" db="EMBL/GenBank/DDBJ databases">
        <title>Draft genome of Streptomyces sp. ventii, isolated from the Axial Seamount in the Pacific Ocean, and resequencing of the two type strains Streptomyces lonarensis strain NCL 716 and Streptomyces bohaiensis strain 11A07.</title>
        <authorList>
            <person name="Loughran R.M."/>
            <person name="Pfannmuller K.M."/>
            <person name="Wasson B.J."/>
            <person name="Deadmond M.C."/>
            <person name="Paddock B.E."/>
            <person name="Koyack M.J."/>
            <person name="Gallegos D.A."/>
            <person name="Mitchell E.A."/>
            <person name="Ushijima B."/>
            <person name="Saw J.H."/>
            <person name="Mcphail K.L."/>
            <person name="Videau P."/>
        </authorList>
    </citation>
    <scope>NUCLEOTIDE SEQUENCE [LARGE SCALE GENOMIC DNA]</scope>
    <source>
        <strain evidence="9 10">NCL716</strain>
    </source>
</reference>
<evidence type="ECO:0000256" key="1">
    <source>
        <dbReference type="ARBA" id="ARBA00004196"/>
    </source>
</evidence>
<keyword evidence="7" id="KW-0732">Signal</keyword>
<keyword evidence="3" id="KW-0812">Transmembrane</keyword>
<dbReference type="PROSITE" id="PS00194">
    <property type="entry name" value="THIOREDOXIN_1"/>
    <property type="match status" value="1"/>
</dbReference>
<accession>A0A7X6I171</accession>
<comment type="subcellular location">
    <subcellularLocation>
        <location evidence="1">Cell envelope</location>
    </subcellularLocation>
</comment>
<evidence type="ECO:0000313" key="9">
    <source>
        <dbReference type="EMBL" id="NJQ08009.1"/>
    </source>
</evidence>
<dbReference type="SUPFAM" id="SSF52833">
    <property type="entry name" value="Thioredoxin-like"/>
    <property type="match status" value="1"/>
</dbReference>
<dbReference type="AlphaFoldDB" id="A0A7X6I171"/>
<dbReference type="PANTHER" id="PTHR42852">
    <property type="entry name" value="THIOL:DISULFIDE INTERCHANGE PROTEIN DSBE"/>
    <property type="match status" value="1"/>
</dbReference>
<keyword evidence="10" id="KW-1185">Reference proteome</keyword>
<dbReference type="EMBL" id="JAAVJD010000228">
    <property type="protein sequence ID" value="NJQ08009.1"/>
    <property type="molecule type" value="Genomic_DNA"/>
</dbReference>
<dbReference type="RefSeq" id="WP_167973498.1">
    <property type="nucleotide sequence ID" value="NZ_BHZG01000234.1"/>
</dbReference>
<dbReference type="InterPro" id="IPR050553">
    <property type="entry name" value="Thioredoxin_ResA/DsbE_sf"/>
</dbReference>
<dbReference type="CDD" id="cd02966">
    <property type="entry name" value="TlpA_like_family"/>
    <property type="match status" value="1"/>
</dbReference>
<comment type="caution">
    <text evidence="9">The sequence shown here is derived from an EMBL/GenBank/DDBJ whole genome shotgun (WGS) entry which is preliminary data.</text>
</comment>
<dbReference type="InterPro" id="IPR000866">
    <property type="entry name" value="AhpC/TSA"/>
</dbReference>
<dbReference type="InterPro" id="IPR017937">
    <property type="entry name" value="Thioredoxin_CS"/>
</dbReference>
<dbReference type="PROSITE" id="PS51318">
    <property type="entry name" value="TAT"/>
    <property type="match status" value="1"/>
</dbReference>